<gene>
    <name evidence="2" type="primary">P2_2</name>
    <name evidence="2" type="ORF">CK203_086460</name>
</gene>
<accession>A0A438BSR4</accession>
<comment type="caution">
    <text evidence="2">The sequence shown here is derived from an EMBL/GenBank/DDBJ whole genome shotgun (WGS) entry which is preliminary data.</text>
</comment>
<evidence type="ECO:0000256" key="1">
    <source>
        <dbReference type="SAM" id="Phobius"/>
    </source>
</evidence>
<dbReference type="InterPro" id="IPR045010">
    <property type="entry name" value="MDR_fam"/>
</dbReference>
<sequence>MLNALMNSNTRVVAQGAGAMSCLTRISWTWVFVFFASTLCISLLIYTRLQENQEEYSLITTSSTSSIRIKIQHTNVPLSYYTGIFCEFQAIFVKSVGFHFVASRNARLSRFYPELLNALMPYIREGKIAHVEDIAGGLESSPAALVGLFSSCGKQVVVVDHE</sequence>
<keyword evidence="1" id="KW-0472">Membrane</keyword>
<dbReference type="Proteomes" id="UP000288805">
    <property type="component" value="Unassembled WGS sequence"/>
</dbReference>
<dbReference type="AlphaFoldDB" id="A0A438BSR4"/>
<evidence type="ECO:0000313" key="3">
    <source>
        <dbReference type="Proteomes" id="UP000288805"/>
    </source>
</evidence>
<dbReference type="PANTHER" id="PTHR43205">
    <property type="entry name" value="PROSTAGLANDIN REDUCTASE"/>
    <property type="match status" value="1"/>
</dbReference>
<reference evidence="2 3" key="1">
    <citation type="journal article" date="2018" name="PLoS Genet.">
        <title>Population sequencing reveals clonal diversity and ancestral inbreeding in the grapevine cultivar Chardonnay.</title>
        <authorList>
            <person name="Roach M.J."/>
            <person name="Johnson D.L."/>
            <person name="Bohlmann J."/>
            <person name="van Vuuren H.J."/>
            <person name="Jones S.J."/>
            <person name="Pretorius I.S."/>
            <person name="Schmidt S.A."/>
            <person name="Borneman A.R."/>
        </authorList>
    </citation>
    <scope>NUCLEOTIDE SEQUENCE [LARGE SCALE GENOMIC DNA]</scope>
    <source>
        <strain evidence="3">cv. Chardonnay</strain>
        <tissue evidence="2">Leaf</tissue>
    </source>
</reference>
<keyword evidence="1" id="KW-1133">Transmembrane helix</keyword>
<dbReference type="EMBL" id="QGNW01002632">
    <property type="protein sequence ID" value="RVW14014.1"/>
    <property type="molecule type" value="Genomic_DNA"/>
</dbReference>
<organism evidence="2 3">
    <name type="scientific">Vitis vinifera</name>
    <name type="common">Grape</name>
    <dbReference type="NCBI Taxonomy" id="29760"/>
    <lineage>
        <taxon>Eukaryota</taxon>
        <taxon>Viridiplantae</taxon>
        <taxon>Streptophyta</taxon>
        <taxon>Embryophyta</taxon>
        <taxon>Tracheophyta</taxon>
        <taxon>Spermatophyta</taxon>
        <taxon>Magnoliopsida</taxon>
        <taxon>eudicotyledons</taxon>
        <taxon>Gunneridae</taxon>
        <taxon>Pentapetalae</taxon>
        <taxon>rosids</taxon>
        <taxon>Vitales</taxon>
        <taxon>Vitaceae</taxon>
        <taxon>Viteae</taxon>
        <taxon>Vitis</taxon>
    </lineage>
</organism>
<dbReference type="PANTHER" id="PTHR43205:SF7">
    <property type="entry name" value="PROSTAGLANDIN REDUCTASE 1"/>
    <property type="match status" value="1"/>
</dbReference>
<protein>
    <submittedName>
        <fullName evidence="2">NADP-dependent alkenal double bond reductase P2</fullName>
    </submittedName>
</protein>
<feature type="transmembrane region" description="Helical" evidence="1">
    <location>
        <begin position="28"/>
        <end position="46"/>
    </location>
</feature>
<proteinExistence type="predicted"/>
<evidence type="ECO:0000313" key="2">
    <source>
        <dbReference type="EMBL" id="RVW14014.1"/>
    </source>
</evidence>
<dbReference type="GO" id="GO:0016628">
    <property type="term" value="F:oxidoreductase activity, acting on the CH-CH group of donors, NAD or NADP as acceptor"/>
    <property type="evidence" value="ECO:0007669"/>
    <property type="project" value="InterPro"/>
</dbReference>
<keyword evidence="1" id="KW-0812">Transmembrane</keyword>
<name>A0A438BSR4_VITVI</name>
<dbReference type="Gene3D" id="3.90.180.10">
    <property type="entry name" value="Medium-chain alcohol dehydrogenases, catalytic domain"/>
    <property type="match status" value="1"/>
</dbReference>